<dbReference type="OrthoDB" id="7464126at2759"/>
<dbReference type="Gene3D" id="1.25.40.20">
    <property type="entry name" value="Ankyrin repeat-containing domain"/>
    <property type="match status" value="1"/>
</dbReference>
<dbReference type="STRING" id="1081105.A0A162J695"/>
<evidence type="ECO:0000313" key="5">
    <source>
        <dbReference type="Proteomes" id="UP000243498"/>
    </source>
</evidence>
<organism evidence="4 5">
    <name type="scientific">Metarhizium rileyi (strain RCEF 4871)</name>
    <name type="common">Nomuraea rileyi</name>
    <dbReference type="NCBI Taxonomy" id="1649241"/>
    <lineage>
        <taxon>Eukaryota</taxon>
        <taxon>Fungi</taxon>
        <taxon>Dikarya</taxon>
        <taxon>Ascomycota</taxon>
        <taxon>Pezizomycotina</taxon>
        <taxon>Sordariomycetes</taxon>
        <taxon>Hypocreomycetidae</taxon>
        <taxon>Hypocreales</taxon>
        <taxon>Clavicipitaceae</taxon>
        <taxon>Metarhizium</taxon>
    </lineage>
</organism>
<dbReference type="PROSITE" id="PS50088">
    <property type="entry name" value="ANK_REPEAT"/>
    <property type="match status" value="1"/>
</dbReference>
<dbReference type="AlphaFoldDB" id="A0A162J695"/>
<sequence length="143" mass="15804">MLACYTEVFAKLASQRNNPPSAKNVHPLVQAIDDGNRVDTLYQLSLRNAGDFRSKAFKPALPLSIRNQWTEVFDALLEMKAHPDSEDQSGRTGASYCAELGYVSLLRDLASRGAFLDQSDNLARTPLHWAARSGQEEIVAVLL</sequence>
<evidence type="ECO:0000256" key="1">
    <source>
        <dbReference type="ARBA" id="ARBA00022737"/>
    </source>
</evidence>
<evidence type="ECO:0000313" key="4">
    <source>
        <dbReference type="EMBL" id="OAA40018.1"/>
    </source>
</evidence>
<comment type="caution">
    <text evidence="4">The sequence shown here is derived from an EMBL/GenBank/DDBJ whole genome shotgun (WGS) entry which is preliminary data.</text>
</comment>
<dbReference type="InterPro" id="IPR002110">
    <property type="entry name" value="Ankyrin_rpt"/>
</dbReference>
<evidence type="ECO:0000256" key="3">
    <source>
        <dbReference type="PROSITE-ProRule" id="PRU00023"/>
    </source>
</evidence>
<keyword evidence="2 3" id="KW-0040">ANK repeat</keyword>
<proteinExistence type="predicted"/>
<dbReference type="EMBL" id="AZHC01000020">
    <property type="protein sequence ID" value="OAA40018.1"/>
    <property type="molecule type" value="Genomic_DNA"/>
</dbReference>
<protein>
    <submittedName>
        <fullName evidence="4">Pfs, ankyrin repeats &amp; 6-phosphofructo-2-kinase</fullName>
    </submittedName>
</protein>
<keyword evidence="5" id="KW-1185">Reference proteome</keyword>
<dbReference type="Pfam" id="PF12796">
    <property type="entry name" value="Ank_2"/>
    <property type="match status" value="1"/>
</dbReference>
<dbReference type="PANTHER" id="PTHR24201">
    <property type="entry name" value="ANK_REP_REGION DOMAIN-CONTAINING PROTEIN"/>
    <property type="match status" value="1"/>
</dbReference>
<dbReference type="SUPFAM" id="SSF48403">
    <property type="entry name" value="Ankyrin repeat"/>
    <property type="match status" value="1"/>
</dbReference>
<feature type="repeat" description="ANK" evidence="3">
    <location>
        <begin position="122"/>
        <end position="143"/>
    </location>
</feature>
<gene>
    <name evidence="4" type="ORF">NOR_06012</name>
</gene>
<dbReference type="InterPro" id="IPR050776">
    <property type="entry name" value="Ank_Repeat/CDKN_Inhibitor"/>
</dbReference>
<keyword evidence="1" id="KW-0677">Repeat</keyword>
<dbReference type="InterPro" id="IPR036770">
    <property type="entry name" value="Ankyrin_rpt-contain_sf"/>
</dbReference>
<dbReference type="Proteomes" id="UP000243498">
    <property type="component" value="Unassembled WGS sequence"/>
</dbReference>
<dbReference type="PROSITE" id="PS50297">
    <property type="entry name" value="ANK_REP_REGION"/>
    <property type="match status" value="1"/>
</dbReference>
<name>A0A162J695_METRR</name>
<reference evidence="4 5" key="1">
    <citation type="journal article" date="2016" name="Genome Biol. Evol.">
        <title>Divergent and convergent evolution of fungal pathogenicity.</title>
        <authorList>
            <person name="Shang Y."/>
            <person name="Xiao G."/>
            <person name="Zheng P."/>
            <person name="Cen K."/>
            <person name="Zhan S."/>
            <person name="Wang C."/>
        </authorList>
    </citation>
    <scope>NUCLEOTIDE SEQUENCE [LARGE SCALE GENOMIC DNA]</scope>
    <source>
        <strain evidence="4 5">RCEF 4871</strain>
    </source>
</reference>
<evidence type="ECO:0000256" key="2">
    <source>
        <dbReference type="ARBA" id="ARBA00023043"/>
    </source>
</evidence>
<accession>A0A162J695</accession>